<keyword evidence="4" id="KW-1185">Reference proteome</keyword>
<reference evidence="4" key="1">
    <citation type="journal article" date="2019" name="Int. J. Syst. Evol. Microbiol.">
        <title>The Global Catalogue of Microorganisms (GCM) 10K type strain sequencing project: providing services to taxonomists for standard genome sequencing and annotation.</title>
        <authorList>
            <consortium name="The Broad Institute Genomics Platform"/>
            <consortium name="The Broad Institute Genome Sequencing Center for Infectious Disease"/>
            <person name="Wu L."/>
            <person name="Ma J."/>
        </authorList>
    </citation>
    <scope>NUCLEOTIDE SEQUENCE [LARGE SCALE GENOMIC DNA]</scope>
    <source>
        <strain evidence="4">CGMCC 1.12811</strain>
    </source>
</reference>
<feature type="domain" description="Fibronectin type-III" evidence="2">
    <location>
        <begin position="289"/>
        <end position="384"/>
    </location>
</feature>
<dbReference type="SMART" id="SM00060">
    <property type="entry name" value="FN3"/>
    <property type="match status" value="1"/>
</dbReference>
<sequence length="528" mass="56690">MNESLLKDSFRMSNFFKIIIKIFVFYVLIIFKCNAQSIPPGFELIAYEGFDYPNNTDIANQSGGSGWFGNWEAGFYGNSTMIVNSSGLSYTGLNIKGNKLQWGGYGQYQPHSVRRAIKNPNSGIVYLQFISDFNSSGGGTDRLDLNSGGTTIASFGGNNAQQKMSILAGGQIINSSYSVFDLSLVIIQIDYNNNTTKMWVNPVLSTFDYSNPGNPAAIYNSSIPFDTIALTFRSGGQIDEISVFKKKTFITGNGNITDMATAHLTKYGALSTSERNGSINSNGKISTTIPDAPIIGTAIATSSQTSVSFTAPISDGDSPITLYTAVASPGGNTGTLAQAGSGTIIVPNLINGKAYTFTISATNAVGTSVSSGVSNSVINITPPVSRTLSFEFGGSNFPQTVNSSTWSTSGSAYSYNTSWPVNSGNNAWAVDLSDYSNTIELINTDNFNAKSIWIATTDMTSISQITFKGYDANDMLIGTVIANISPNNYYNYEQVIINIEGIRKLEISSNASNSMDDTVYFDDLIFEQ</sequence>
<dbReference type="InterPro" id="IPR036116">
    <property type="entry name" value="FN3_sf"/>
</dbReference>
<accession>A0ABQ1HDJ6</accession>
<proteinExistence type="predicted"/>
<dbReference type="RefSeq" id="WP_188493000.1">
    <property type="nucleotide sequence ID" value="NZ_BMGA01000002.1"/>
</dbReference>
<dbReference type="InterPro" id="IPR013783">
    <property type="entry name" value="Ig-like_fold"/>
</dbReference>
<feature type="transmembrane region" description="Helical" evidence="1">
    <location>
        <begin position="12"/>
        <end position="31"/>
    </location>
</feature>
<evidence type="ECO:0000313" key="3">
    <source>
        <dbReference type="EMBL" id="GGA70852.1"/>
    </source>
</evidence>
<keyword evidence="1" id="KW-0472">Membrane</keyword>
<evidence type="ECO:0000259" key="2">
    <source>
        <dbReference type="PROSITE" id="PS50853"/>
    </source>
</evidence>
<name>A0ABQ1HDJ6_9FLAO</name>
<dbReference type="Proteomes" id="UP000658793">
    <property type="component" value="Unassembled WGS sequence"/>
</dbReference>
<dbReference type="CDD" id="cd00063">
    <property type="entry name" value="FN3"/>
    <property type="match status" value="1"/>
</dbReference>
<keyword evidence="1" id="KW-0812">Transmembrane</keyword>
<dbReference type="InterPro" id="IPR003961">
    <property type="entry name" value="FN3_dom"/>
</dbReference>
<evidence type="ECO:0000313" key="4">
    <source>
        <dbReference type="Proteomes" id="UP000658793"/>
    </source>
</evidence>
<dbReference type="EMBL" id="BMGA01000002">
    <property type="protein sequence ID" value="GGA70852.1"/>
    <property type="molecule type" value="Genomic_DNA"/>
</dbReference>
<keyword evidence="1" id="KW-1133">Transmembrane helix</keyword>
<gene>
    <name evidence="3" type="ORF">GCM10008015_09470</name>
</gene>
<evidence type="ECO:0000256" key="1">
    <source>
        <dbReference type="SAM" id="Phobius"/>
    </source>
</evidence>
<comment type="caution">
    <text evidence="3">The sequence shown here is derived from an EMBL/GenBank/DDBJ whole genome shotgun (WGS) entry which is preliminary data.</text>
</comment>
<organism evidence="3 4">
    <name type="scientific">Flavobacterium palustre</name>
    <dbReference type="NCBI Taxonomy" id="1476463"/>
    <lineage>
        <taxon>Bacteria</taxon>
        <taxon>Pseudomonadati</taxon>
        <taxon>Bacteroidota</taxon>
        <taxon>Flavobacteriia</taxon>
        <taxon>Flavobacteriales</taxon>
        <taxon>Flavobacteriaceae</taxon>
        <taxon>Flavobacterium</taxon>
    </lineage>
</organism>
<dbReference type="SUPFAM" id="SSF49265">
    <property type="entry name" value="Fibronectin type III"/>
    <property type="match status" value="1"/>
</dbReference>
<protein>
    <recommendedName>
        <fullName evidence="2">Fibronectin type-III domain-containing protein</fullName>
    </recommendedName>
</protein>
<dbReference type="PROSITE" id="PS50853">
    <property type="entry name" value="FN3"/>
    <property type="match status" value="1"/>
</dbReference>
<dbReference type="Gene3D" id="2.60.40.10">
    <property type="entry name" value="Immunoglobulins"/>
    <property type="match status" value="1"/>
</dbReference>